<comment type="caution">
    <text evidence="2">The sequence shown here is derived from an EMBL/GenBank/DDBJ whole genome shotgun (WGS) entry which is preliminary data.</text>
</comment>
<keyword evidence="2" id="KW-0378">Hydrolase</keyword>
<accession>A0ABV7ES46</accession>
<evidence type="ECO:0000313" key="3">
    <source>
        <dbReference type="Proteomes" id="UP001595462"/>
    </source>
</evidence>
<evidence type="ECO:0000256" key="1">
    <source>
        <dbReference type="SAM" id="MobiDB-lite"/>
    </source>
</evidence>
<evidence type="ECO:0000313" key="2">
    <source>
        <dbReference type="EMBL" id="MFC3104756.1"/>
    </source>
</evidence>
<keyword evidence="3" id="KW-1185">Reference proteome</keyword>
<proteinExistence type="predicted"/>
<name>A0ABV7ES46_9GAMM</name>
<protein>
    <submittedName>
        <fullName evidence="2">Alpha/beta hydrolase</fullName>
    </submittedName>
</protein>
<organism evidence="2 3">
    <name type="scientific">Salinisphaera aquimarina</name>
    <dbReference type="NCBI Taxonomy" id="2094031"/>
    <lineage>
        <taxon>Bacteria</taxon>
        <taxon>Pseudomonadati</taxon>
        <taxon>Pseudomonadota</taxon>
        <taxon>Gammaproteobacteria</taxon>
        <taxon>Salinisphaerales</taxon>
        <taxon>Salinisphaeraceae</taxon>
        <taxon>Salinisphaera</taxon>
    </lineage>
</organism>
<gene>
    <name evidence="2" type="ORF">ACFOSU_12765</name>
</gene>
<dbReference type="RefSeq" id="WP_380690209.1">
    <property type="nucleotide sequence ID" value="NZ_JBHRSS010000006.1"/>
</dbReference>
<feature type="region of interest" description="Disordered" evidence="1">
    <location>
        <begin position="1"/>
        <end position="26"/>
    </location>
</feature>
<reference evidence="3" key="1">
    <citation type="journal article" date="2019" name="Int. J. Syst. Evol. Microbiol.">
        <title>The Global Catalogue of Microorganisms (GCM) 10K type strain sequencing project: providing services to taxonomists for standard genome sequencing and annotation.</title>
        <authorList>
            <consortium name="The Broad Institute Genomics Platform"/>
            <consortium name="The Broad Institute Genome Sequencing Center for Infectious Disease"/>
            <person name="Wu L."/>
            <person name="Ma J."/>
        </authorList>
    </citation>
    <scope>NUCLEOTIDE SEQUENCE [LARGE SCALE GENOMIC DNA]</scope>
    <source>
        <strain evidence="3">KCTC 52640</strain>
    </source>
</reference>
<feature type="compositionally biased region" description="Polar residues" evidence="1">
    <location>
        <begin position="1"/>
        <end position="15"/>
    </location>
</feature>
<dbReference type="EMBL" id="JBHRSS010000006">
    <property type="protein sequence ID" value="MFC3104756.1"/>
    <property type="molecule type" value="Genomic_DNA"/>
</dbReference>
<dbReference type="Proteomes" id="UP001595462">
    <property type="component" value="Unassembled WGS sequence"/>
</dbReference>
<dbReference type="Pfam" id="PF05990">
    <property type="entry name" value="DUF900"/>
    <property type="match status" value="2"/>
</dbReference>
<dbReference type="InterPro" id="IPR010297">
    <property type="entry name" value="DUF900_hydrolase"/>
</dbReference>
<sequence length="356" mass="39941">MYGVTNRQVRPNSQGVDKLGPKPNAQGPNELRLFEALVAGSGWDLEIIADRLTAAMKAEVDAPANRTAFGSYYVARKVLCQARDEKRNVLFFVHGFNNDIHDVLRRSQELEKNYGVIVLPFSWPANGGGIVSGTASYKSDKRDARVSAGALDRTMAIAAGYLARFTEETRLELANRAREKHPDNAEARDALFTELMDKACPFTINAMFHSMGNYVLKQMLKSSNIEGNQLLFDNIVLAAADTNNAGHAEWVDRLKFRRRLYVAINEDDRALAASRIKAGDEQLARLGHSLFALDSRKATYVNFTSAAWVGNAHAYFEDKPVEKNDDVRKFFQAAFNGKTAEQSLRYIPDRNFYEFR</sequence>
<dbReference type="GO" id="GO:0016787">
    <property type="term" value="F:hydrolase activity"/>
    <property type="evidence" value="ECO:0007669"/>
    <property type="project" value="UniProtKB-KW"/>
</dbReference>